<organism evidence="2 3">
    <name type="scientific">Tieghemiomyces parasiticus</name>
    <dbReference type="NCBI Taxonomy" id="78921"/>
    <lineage>
        <taxon>Eukaryota</taxon>
        <taxon>Fungi</taxon>
        <taxon>Fungi incertae sedis</taxon>
        <taxon>Zoopagomycota</taxon>
        <taxon>Kickxellomycotina</taxon>
        <taxon>Dimargaritomycetes</taxon>
        <taxon>Dimargaritales</taxon>
        <taxon>Dimargaritaceae</taxon>
        <taxon>Tieghemiomyces</taxon>
    </lineage>
</organism>
<keyword evidence="3" id="KW-1185">Reference proteome</keyword>
<name>A0A9W8A7J3_9FUNG</name>
<dbReference type="PANTHER" id="PTHR36182:SF1">
    <property type="entry name" value="PROTEIN, PUTATIVE (AFU_ORTHOLOGUE AFUA_6G10930)-RELATED"/>
    <property type="match status" value="1"/>
</dbReference>
<dbReference type="OrthoDB" id="2342176at2759"/>
<reference evidence="2" key="1">
    <citation type="submission" date="2022-07" db="EMBL/GenBank/DDBJ databases">
        <title>Phylogenomic reconstructions and comparative analyses of Kickxellomycotina fungi.</title>
        <authorList>
            <person name="Reynolds N.K."/>
            <person name="Stajich J.E."/>
            <person name="Barry K."/>
            <person name="Grigoriev I.V."/>
            <person name="Crous P."/>
            <person name="Smith M.E."/>
        </authorList>
    </citation>
    <scope>NUCLEOTIDE SEQUENCE</scope>
    <source>
        <strain evidence="2">RSA 861</strain>
    </source>
</reference>
<accession>A0A9W8A7J3</accession>
<evidence type="ECO:0000313" key="3">
    <source>
        <dbReference type="Proteomes" id="UP001150569"/>
    </source>
</evidence>
<feature type="compositionally biased region" description="Low complexity" evidence="1">
    <location>
        <begin position="276"/>
        <end position="291"/>
    </location>
</feature>
<dbReference type="AlphaFoldDB" id="A0A9W8A7J3"/>
<feature type="compositionally biased region" description="Basic and acidic residues" evidence="1">
    <location>
        <begin position="352"/>
        <end position="363"/>
    </location>
</feature>
<dbReference type="Gene3D" id="2.70.50.70">
    <property type="match status" value="1"/>
</dbReference>
<gene>
    <name evidence="2" type="ORF">IWQ60_004860</name>
</gene>
<protein>
    <submittedName>
        <fullName evidence="2">Uncharacterized protein</fullName>
    </submittedName>
</protein>
<dbReference type="PANTHER" id="PTHR36182">
    <property type="entry name" value="PROTEIN, PUTATIVE (AFU_ORTHOLOGUE AFUA_6G10930)-RELATED"/>
    <property type="match status" value="1"/>
</dbReference>
<dbReference type="Proteomes" id="UP001150569">
    <property type="component" value="Unassembled WGS sequence"/>
</dbReference>
<sequence length="403" mass="42574">MMATEPTILIHIRVVCCDDTILQSHLLLHYTYNTLHTMLKYALLALCTLTTGTLAHMKPVSPCMRGSSVASCGYDTPDYSLSAPIGTAGKVTFPICHHTKPYAKAVATFNAGSNIPVAFAEGGAIHGGGNCQFSLSYDGGKTFVVIMTIMRNCFKSGLKFSVPIPPNAPSGDMVVFSWSWVNAIGNREFYQTCSDIAIKGKTGGSITGPMMVTPNYNDPKNIIPEFGAANQDDGSAIYDAAKIITVTAKGSSTGSKLPSSTPTSSPDVQDEDDGATKTSSYSSTPAPTATPDTDKESEKEKKKKKSKSDKTKSTTVTSTGTTATDPATEAPAPSTSDDTDSDSDTSSTPTSKPDKAIHCERSGKSPRMITISNGRRYTTTCAADLVCIQKGSTGPYCDRPNSK</sequence>
<feature type="compositionally biased region" description="Low complexity" evidence="1">
    <location>
        <begin position="313"/>
        <end position="336"/>
    </location>
</feature>
<dbReference type="EMBL" id="JANBPT010000245">
    <property type="protein sequence ID" value="KAJ1924973.1"/>
    <property type="molecule type" value="Genomic_DNA"/>
</dbReference>
<feature type="region of interest" description="Disordered" evidence="1">
    <location>
        <begin position="249"/>
        <end position="371"/>
    </location>
</feature>
<evidence type="ECO:0000313" key="2">
    <source>
        <dbReference type="EMBL" id="KAJ1924973.1"/>
    </source>
</evidence>
<comment type="caution">
    <text evidence="2">The sequence shown here is derived from an EMBL/GenBank/DDBJ whole genome shotgun (WGS) entry which is preliminary data.</text>
</comment>
<proteinExistence type="predicted"/>
<feature type="compositionally biased region" description="Low complexity" evidence="1">
    <location>
        <begin position="249"/>
        <end position="266"/>
    </location>
</feature>
<evidence type="ECO:0000256" key="1">
    <source>
        <dbReference type="SAM" id="MobiDB-lite"/>
    </source>
</evidence>